<evidence type="ECO:0000313" key="1">
    <source>
        <dbReference type="EMBL" id="MBX45899.1"/>
    </source>
</evidence>
<accession>A0A2P2NTV7</accession>
<reference evidence="1" key="1">
    <citation type="submission" date="2018-02" db="EMBL/GenBank/DDBJ databases">
        <title>Rhizophora mucronata_Transcriptome.</title>
        <authorList>
            <person name="Meera S.P."/>
            <person name="Sreeshan A."/>
            <person name="Augustine A."/>
        </authorList>
    </citation>
    <scope>NUCLEOTIDE SEQUENCE</scope>
    <source>
        <tissue evidence="1">Leaf</tissue>
    </source>
</reference>
<sequence>MIWRSHENTLSINRERPCASNPSPGSTMWEPHTCRCHFLCLCAVDHLPP</sequence>
<dbReference type="AlphaFoldDB" id="A0A2P2NTV7"/>
<dbReference type="EMBL" id="GGEC01065415">
    <property type="protein sequence ID" value="MBX45899.1"/>
    <property type="molecule type" value="Transcribed_RNA"/>
</dbReference>
<proteinExistence type="predicted"/>
<protein>
    <submittedName>
        <fullName evidence="1">Uncharacterized protein</fullName>
    </submittedName>
</protein>
<organism evidence="1">
    <name type="scientific">Rhizophora mucronata</name>
    <name type="common">Asiatic mangrove</name>
    <dbReference type="NCBI Taxonomy" id="61149"/>
    <lineage>
        <taxon>Eukaryota</taxon>
        <taxon>Viridiplantae</taxon>
        <taxon>Streptophyta</taxon>
        <taxon>Embryophyta</taxon>
        <taxon>Tracheophyta</taxon>
        <taxon>Spermatophyta</taxon>
        <taxon>Magnoliopsida</taxon>
        <taxon>eudicotyledons</taxon>
        <taxon>Gunneridae</taxon>
        <taxon>Pentapetalae</taxon>
        <taxon>rosids</taxon>
        <taxon>fabids</taxon>
        <taxon>Malpighiales</taxon>
        <taxon>Rhizophoraceae</taxon>
        <taxon>Rhizophora</taxon>
    </lineage>
</organism>
<name>A0A2P2NTV7_RHIMU</name>